<feature type="domain" description="Cytochrome b561 bacterial/Ni-hydrogenase" evidence="14">
    <location>
        <begin position="9"/>
        <end position="165"/>
    </location>
</feature>
<dbReference type="InterPro" id="IPR052168">
    <property type="entry name" value="Cytochrome_b561_oxidase"/>
</dbReference>
<dbReference type="AlphaFoldDB" id="A0A1E8FE04"/>
<dbReference type="InterPro" id="IPR016174">
    <property type="entry name" value="Di-haem_cyt_TM"/>
</dbReference>
<comment type="similarity">
    <text evidence="12">Belongs to the cytochrome b561 family.</text>
</comment>
<evidence type="ECO:0000313" key="15">
    <source>
        <dbReference type="EMBL" id="OFI34151.1"/>
    </source>
</evidence>
<dbReference type="PANTHER" id="PTHR30529">
    <property type="entry name" value="CYTOCHROME B561"/>
    <property type="match status" value="1"/>
</dbReference>
<dbReference type="GO" id="GO:0005886">
    <property type="term" value="C:plasma membrane"/>
    <property type="evidence" value="ECO:0007669"/>
    <property type="project" value="UniProtKB-SubCell"/>
</dbReference>
<keyword evidence="7" id="KW-0479">Metal-binding</keyword>
<evidence type="ECO:0000256" key="10">
    <source>
        <dbReference type="ARBA" id="ARBA00023004"/>
    </source>
</evidence>
<comment type="caution">
    <text evidence="15">The sequence shown here is derived from an EMBL/GenBank/DDBJ whole genome shotgun (WGS) entry which is preliminary data.</text>
</comment>
<keyword evidence="16" id="KW-1185">Reference proteome</keyword>
<protein>
    <recommendedName>
        <fullName evidence="14">Cytochrome b561 bacterial/Ni-hydrogenase domain-containing protein</fullName>
    </recommendedName>
</protein>
<evidence type="ECO:0000256" key="4">
    <source>
        <dbReference type="ARBA" id="ARBA00022475"/>
    </source>
</evidence>
<dbReference type="GO" id="GO:0020037">
    <property type="term" value="F:heme binding"/>
    <property type="evidence" value="ECO:0007669"/>
    <property type="project" value="TreeGrafter"/>
</dbReference>
<reference evidence="15 16" key="1">
    <citation type="submission" date="2016-09" db="EMBL/GenBank/DDBJ databases">
        <title>Alteromonas lipolytica, a new species isolated from sea water.</title>
        <authorList>
            <person name="Wu Y.-H."/>
            <person name="Cheng H."/>
            <person name="Xu X.-W."/>
        </authorList>
    </citation>
    <scope>NUCLEOTIDE SEQUENCE [LARGE SCALE GENOMIC DNA]</scope>
    <source>
        <strain evidence="15 16">JW12</strain>
    </source>
</reference>
<gene>
    <name evidence="15" type="ORF">BFC17_21650</name>
</gene>
<comment type="subcellular location">
    <subcellularLocation>
        <location evidence="2">Cell membrane</location>
        <topology evidence="2">Multi-pass membrane protein</topology>
    </subcellularLocation>
</comment>
<evidence type="ECO:0000256" key="1">
    <source>
        <dbReference type="ARBA" id="ARBA00001970"/>
    </source>
</evidence>
<dbReference type="Proteomes" id="UP000176037">
    <property type="component" value="Unassembled WGS sequence"/>
</dbReference>
<keyword evidence="11 13" id="KW-0472">Membrane</keyword>
<keyword evidence="6 13" id="KW-0812">Transmembrane</keyword>
<evidence type="ECO:0000256" key="2">
    <source>
        <dbReference type="ARBA" id="ARBA00004651"/>
    </source>
</evidence>
<keyword evidence="3" id="KW-0813">Transport</keyword>
<comment type="cofactor">
    <cofactor evidence="1">
        <name>heme b</name>
        <dbReference type="ChEBI" id="CHEBI:60344"/>
    </cofactor>
</comment>
<dbReference type="GO" id="GO:0009055">
    <property type="term" value="F:electron transfer activity"/>
    <property type="evidence" value="ECO:0007669"/>
    <property type="project" value="InterPro"/>
</dbReference>
<name>A0A1E8FE04_9ALTE</name>
<dbReference type="RefSeq" id="WP_070177079.1">
    <property type="nucleotide sequence ID" value="NZ_BMJR01000003.1"/>
</dbReference>
<dbReference type="Pfam" id="PF01292">
    <property type="entry name" value="Ni_hydr_CYTB"/>
    <property type="match status" value="1"/>
</dbReference>
<accession>A0A1E8FE04</accession>
<feature type="transmembrane region" description="Helical" evidence="13">
    <location>
        <begin position="50"/>
        <end position="68"/>
    </location>
</feature>
<evidence type="ECO:0000256" key="5">
    <source>
        <dbReference type="ARBA" id="ARBA00022617"/>
    </source>
</evidence>
<evidence type="ECO:0000256" key="11">
    <source>
        <dbReference type="ARBA" id="ARBA00023136"/>
    </source>
</evidence>
<evidence type="ECO:0000256" key="7">
    <source>
        <dbReference type="ARBA" id="ARBA00022723"/>
    </source>
</evidence>
<keyword evidence="10" id="KW-0408">Iron</keyword>
<evidence type="ECO:0000256" key="13">
    <source>
        <dbReference type="SAM" id="Phobius"/>
    </source>
</evidence>
<evidence type="ECO:0000256" key="8">
    <source>
        <dbReference type="ARBA" id="ARBA00022982"/>
    </source>
</evidence>
<evidence type="ECO:0000256" key="3">
    <source>
        <dbReference type="ARBA" id="ARBA00022448"/>
    </source>
</evidence>
<feature type="transmembrane region" description="Helical" evidence="13">
    <location>
        <begin position="88"/>
        <end position="112"/>
    </location>
</feature>
<evidence type="ECO:0000256" key="6">
    <source>
        <dbReference type="ARBA" id="ARBA00022692"/>
    </source>
</evidence>
<evidence type="ECO:0000256" key="12">
    <source>
        <dbReference type="ARBA" id="ARBA00037975"/>
    </source>
</evidence>
<dbReference type="GO" id="GO:0022904">
    <property type="term" value="P:respiratory electron transport chain"/>
    <property type="evidence" value="ECO:0007669"/>
    <property type="project" value="InterPro"/>
</dbReference>
<dbReference type="EMBL" id="MJIC01000014">
    <property type="protein sequence ID" value="OFI34151.1"/>
    <property type="molecule type" value="Genomic_DNA"/>
</dbReference>
<keyword evidence="8" id="KW-0249">Electron transport</keyword>
<keyword evidence="4" id="KW-1003">Cell membrane</keyword>
<proteinExistence type="inferred from homology"/>
<evidence type="ECO:0000313" key="16">
    <source>
        <dbReference type="Proteomes" id="UP000176037"/>
    </source>
</evidence>
<organism evidence="15 16">
    <name type="scientific">Alteromonas lipolytica</name>
    <dbReference type="NCBI Taxonomy" id="1856405"/>
    <lineage>
        <taxon>Bacteria</taxon>
        <taxon>Pseudomonadati</taxon>
        <taxon>Pseudomonadota</taxon>
        <taxon>Gammaproteobacteria</taxon>
        <taxon>Alteromonadales</taxon>
        <taxon>Alteromonadaceae</taxon>
        <taxon>Alteromonas/Salinimonas group</taxon>
        <taxon>Alteromonas</taxon>
    </lineage>
</organism>
<dbReference type="InterPro" id="IPR011577">
    <property type="entry name" value="Cyt_b561_bac/Ni-Hgenase"/>
</dbReference>
<dbReference type="GO" id="GO:0046872">
    <property type="term" value="F:metal ion binding"/>
    <property type="evidence" value="ECO:0007669"/>
    <property type="project" value="UniProtKB-KW"/>
</dbReference>
<dbReference type="OrthoDB" id="5766133at2"/>
<keyword evidence="5" id="KW-0349">Heme</keyword>
<feature type="transmembrane region" description="Helical" evidence="13">
    <location>
        <begin position="146"/>
        <end position="165"/>
    </location>
</feature>
<evidence type="ECO:0000259" key="14">
    <source>
        <dbReference type="Pfam" id="PF01292"/>
    </source>
</evidence>
<dbReference type="SUPFAM" id="SSF81342">
    <property type="entry name" value="Transmembrane di-heme cytochromes"/>
    <property type="match status" value="1"/>
</dbReference>
<dbReference type="PANTHER" id="PTHR30529:SF1">
    <property type="entry name" value="CYTOCHROME B561 HOMOLOG 2"/>
    <property type="match status" value="1"/>
</dbReference>
<sequence>MSKSYLTDRALHWISALLLILMLMNLSTQLHNVDWDIKGQLEHRQYAVEMHAVTGIALLLFTLARLLFPRFLSKPLKRIKPTSPVHALFIKATHFALFATIFLLAATGMLLVSNYEIPLTILGVDLPPDKQAFYGFFPTIYDIHMLLQQTMWWLIAIHFAGILYAKR</sequence>
<keyword evidence="9 13" id="KW-1133">Transmembrane helix</keyword>
<evidence type="ECO:0000256" key="9">
    <source>
        <dbReference type="ARBA" id="ARBA00022989"/>
    </source>
</evidence>
<feature type="transmembrane region" description="Helical" evidence="13">
    <location>
        <begin position="12"/>
        <end position="30"/>
    </location>
</feature>